<keyword evidence="1" id="KW-0472">Membrane</keyword>
<evidence type="ECO:0000256" key="1">
    <source>
        <dbReference type="SAM" id="Phobius"/>
    </source>
</evidence>
<feature type="transmembrane region" description="Helical" evidence="1">
    <location>
        <begin position="39"/>
        <end position="60"/>
    </location>
</feature>
<dbReference type="Proteomes" id="UP000264589">
    <property type="component" value="Unassembled WGS sequence"/>
</dbReference>
<dbReference type="InParanoid" id="A0A371RIW1"/>
<feature type="transmembrane region" description="Helical" evidence="1">
    <location>
        <begin position="6"/>
        <end position="27"/>
    </location>
</feature>
<name>A0A371RIW1_9PROT</name>
<evidence type="ECO:0000313" key="3">
    <source>
        <dbReference type="Proteomes" id="UP000264589"/>
    </source>
</evidence>
<organism evidence="2 3">
    <name type="scientific">Parvularcula marina</name>
    <dbReference type="NCBI Taxonomy" id="2292771"/>
    <lineage>
        <taxon>Bacteria</taxon>
        <taxon>Pseudomonadati</taxon>
        <taxon>Pseudomonadota</taxon>
        <taxon>Alphaproteobacteria</taxon>
        <taxon>Parvularculales</taxon>
        <taxon>Parvularculaceae</taxon>
        <taxon>Parvularcula</taxon>
    </lineage>
</organism>
<accession>A0A371RIW1</accession>
<reference evidence="2 3" key="1">
    <citation type="submission" date="2018-08" db="EMBL/GenBank/DDBJ databases">
        <title>Parvularcula sp. SM1705, isolated from surface water of the South Sea China.</title>
        <authorList>
            <person name="Sun L."/>
        </authorList>
    </citation>
    <scope>NUCLEOTIDE SEQUENCE [LARGE SCALE GENOMIC DNA]</scope>
    <source>
        <strain evidence="2 3">SM1705</strain>
    </source>
</reference>
<comment type="caution">
    <text evidence="2">The sequence shown here is derived from an EMBL/GenBank/DDBJ whole genome shotgun (WGS) entry which is preliminary data.</text>
</comment>
<dbReference type="EMBL" id="QUQO01000001">
    <property type="protein sequence ID" value="RFB05397.1"/>
    <property type="molecule type" value="Genomic_DNA"/>
</dbReference>
<keyword evidence="1" id="KW-0812">Transmembrane</keyword>
<dbReference type="AlphaFoldDB" id="A0A371RIW1"/>
<keyword evidence="1" id="KW-1133">Transmembrane helix</keyword>
<keyword evidence="3" id="KW-1185">Reference proteome</keyword>
<feature type="transmembrane region" description="Helical" evidence="1">
    <location>
        <begin position="72"/>
        <end position="94"/>
    </location>
</feature>
<proteinExistence type="predicted"/>
<sequence>MGSENIYMFWALIAGCMVYTTLWAFQLTGSLSRIAMNSLWAKLIGAALFAATVFVPQYGAYLAAPEASIAPIYSLIPSVLFGVIVAFAGLPFAAKLTKQFMSNSFEQVPSERDENDRHP</sequence>
<protein>
    <submittedName>
        <fullName evidence="2">Uncharacterized protein</fullName>
    </submittedName>
</protein>
<evidence type="ECO:0000313" key="2">
    <source>
        <dbReference type="EMBL" id="RFB05397.1"/>
    </source>
</evidence>
<gene>
    <name evidence="2" type="ORF">DX908_09090</name>
</gene>